<evidence type="ECO:0000256" key="4">
    <source>
        <dbReference type="ARBA" id="ARBA00022801"/>
    </source>
</evidence>
<evidence type="ECO:0000256" key="7">
    <source>
        <dbReference type="PROSITE-ProRule" id="PRU01240"/>
    </source>
</evidence>
<dbReference type="GO" id="GO:0004252">
    <property type="term" value="F:serine-type endopeptidase activity"/>
    <property type="evidence" value="ECO:0007669"/>
    <property type="project" value="UniProtKB-UniRule"/>
</dbReference>
<feature type="chain" id="PRO_5012601957" evidence="9">
    <location>
        <begin position="23"/>
        <end position="988"/>
    </location>
</feature>
<dbReference type="PROSITE" id="PS00138">
    <property type="entry name" value="SUBTILASE_SER"/>
    <property type="match status" value="1"/>
</dbReference>
<feature type="active site" description="Charge relay system" evidence="6 7">
    <location>
        <position position="246"/>
    </location>
</feature>
<accession>A0A238F630</accession>
<keyword evidence="4 7" id="KW-0378">Hydrolase</keyword>
<evidence type="ECO:0000256" key="5">
    <source>
        <dbReference type="ARBA" id="ARBA00022825"/>
    </source>
</evidence>
<protein>
    <submittedName>
        <fullName evidence="12">BQ2448_5950 protein</fullName>
    </submittedName>
</protein>
<dbReference type="SUPFAM" id="SSF52743">
    <property type="entry name" value="Subtilisin-like"/>
    <property type="match status" value="1"/>
</dbReference>
<keyword evidence="13" id="KW-1185">Reference proteome</keyword>
<dbReference type="InterPro" id="IPR015500">
    <property type="entry name" value="Peptidase_S8_subtilisin-rel"/>
</dbReference>
<dbReference type="OrthoDB" id="206201at2759"/>
<keyword evidence="3 9" id="KW-0732">Signal</keyword>
<sequence length="988" mass="105868">MFFDTTLLLHLALLAATCSVLASGVSATIAAKSGKFTSLIADTGASAAKVIPGRYIIAVGGSSSTLSKRDSQVAISSVINKIGDTGVDVGTERLYQSPGLLTGASIVVPVNTTAAHLLAIPGVTHVWPVRRIPKPKTFSSSGSVSAGTSPASSELTRRHLLKRRANEFKKDQFPPHQMTGVDKMHAKGYLGAGIRIAIIDTGVDYYNPILGGCFSKGCKIAFGHGFIDNEGNSVNNPDPFGECIEHGTHVAGTIGANPNKYGFTGVAPRAILAMYRVYSCDGQTRDDIVIAAMLRASEDKADILSMSLGDPGSWLDATAAQHVAEKLLTKGMHVIVAAGNSQDEGLFSASTPVATRSGASIASVDATIVPGYNMVFKSGGLSPIPYFSAKPFETKAVLSLYFTSPDSDDEIAACKPLTKSANLKNRLVVLKRGSCLPTVMFNNVAAKGAAFALVYGDLGNEGQPYYETKGTPLVAAAGVSNADALKLLKAYRAQKAKGPKVTFPSNIKQLRIQQVFSGGEISKFSQFGPTNDICVINGTSMATPFVAGSVALILSARKKDKFTPVEMRQLLSSTAKSIPVKRGTTSPLMSTVLQGGGLIQVDKAVAAKSFFGPNELYLNDTTYFASMQTVTITNKNSKAVTYRYSDTGAQPRLTYDKKGQYNPSLEPPALKRGASVTFRPGRVTVPAGKTTTFQIKFQPPQFSAGQVALFPVYSGFIMITADNKESFQIPYFGLAGSMRDMQILDQTNSFSRFYDRGLKYPFLADSSFDPQTNPNYVKNYVMESGITIVFRLAQATRAYNIDLVLANTTFRPTISPGNNAGLLRRSADGAKLDFDLGLDLGRSSHLTPRRESQTYASVPIVGHIEGAINVHRDLAINGERGLPFTDKKFTFKGQYQTTVKSGKFATAKTKTPYRFLLRAVRTTADPADEASWESWLSPPFQFSGSAYVALSCLASFVSSSLYLLSDASIVMVLLGGSHLQGWRMRRQV</sequence>
<dbReference type="InterPro" id="IPR050131">
    <property type="entry name" value="Peptidase_S8_subtilisin-like"/>
</dbReference>
<comment type="similarity">
    <text evidence="1 7 8">Belongs to the peptidase S8 family.</text>
</comment>
<evidence type="ECO:0000313" key="12">
    <source>
        <dbReference type="EMBL" id="SCV67304.1"/>
    </source>
</evidence>
<dbReference type="PROSITE" id="PS00137">
    <property type="entry name" value="SUBTILASE_HIS"/>
    <property type="match status" value="1"/>
</dbReference>
<evidence type="ECO:0000313" key="13">
    <source>
        <dbReference type="Proteomes" id="UP000198372"/>
    </source>
</evidence>
<evidence type="ECO:0000259" key="10">
    <source>
        <dbReference type="Pfam" id="PF00082"/>
    </source>
</evidence>
<evidence type="ECO:0000256" key="3">
    <source>
        <dbReference type="ARBA" id="ARBA00022729"/>
    </source>
</evidence>
<dbReference type="Pfam" id="PF00082">
    <property type="entry name" value="Peptidase_S8"/>
    <property type="match status" value="1"/>
</dbReference>
<dbReference type="InterPro" id="IPR000209">
    <property type="entry name" value="Peptidase_S8/S53_dom"/>
</dbReference>
<reference evidence="13" key="1">
    <citation type="submission" date="2016-09" db="EMBL/GenBank/DDBJ databases">
        <authorList>
            <person name="Jeantristanb JTB J.-T."/>
            <person name="Ricardo R."/>
        </authorList>
    </citation>
    <scope>NUCLEOTIDE SEQUENCE [LARGE SCALE GENOMIC DNA]</scope>
</reference>
<keyword evidence="2 7" id="KW-0645">Protease</keyword>
<dbReference type="GO" id="GO:0005615">
    <property type="term" value="C:extracellular space"/>
    <property type="evidence" value="ECO:0007669"/>
    <property type="project" value="TreeGrafter"/>
</dbReference>
<keyword evidence="5 7" id="KW-0720">Serine protease</keyword>
<feature type="domain" description="Peptidase S8/S53" evidence="10">
    <location>
        <begin position="191"/>
        <end position="576"/>
    </location>
</feature>
<dbReference type="InterPro" id="IPR036852">
    <property type="entry name" value="Peptidase_S8/S53_dom_sf"/>
</dbReference>
<dbReference type="Pfam" id="PF06280">
    <property type="entry name" value="fn3_5"/>
    <property type="match status" value="1"/>
</dbReference>
<evidence type="ECO:0000256" key="6">
    <source>
        <dbReference type="PIRSR" id="PIRSR615500-1"/>
    </source>
</evidence>
<proteinExistence type="inferred from homology"/>
<evidence type="ECO:0000256" key="1">
    <source>
        <dbReference type="ARBA" id="ARBA00011073"/>
    </source>
</evidence>
<dbReference type="AlphaFoldDB" id="A0A238F630"/>
<organism evidence="12 13">
    <name type="scientific">Microbotryum intermedium</name>
    <dbReference type="NCBI Taxonomy" id="269621"/>
    <lineage>
        <taxon>Eukaryota</taxon>
        <taxon>Fungi</taxon>
        <taxon>Dikarya</taxon>
        <taxon>Basidiomycota</taxon>
        <taxon>Pucciniomycotina</taxon>
        <taxon>Microbotryomycetes</taxon>
        <taxon>Microbotryales</taxon>
        <taxon>Microbotryaceae</taxon>
        <taxon>Microbotryum</taxon>
    </lineage>
</organism>
<name>A0A238F630_9BASI</name>
<dbReference type="PROSITE" id="PS00136">
    <property type="entry name" value="SUBTILASE_ASP"/>
    <property type="match status" value="1"/>
</dbReference>
<dbReference type="GO" id="GO:0006508">
    <property type="term" value="P:proteolysis"/>
    <property type="evidence" value="ECO:0007669"/>
    <property type="project" value="UniProtKB-KW"/>
</dbReference>
<evidence type="ECO:0000256" key="8">
    <source>
        <dbReference type="RuleBase" id="RU003355"/>
    </source>
</evidence>
<dbReference type="Gene3D" id="3.40.50.200">
    <property type="entry name" value="Peptidase S8/S53 domain"/>
    <property type="match status" value="2"/>
</dbReference>
<feature type="domain" description="C5a peptidase/Subtilisin-like protease SBT2-like Fn3-like" evidence="11">
    <location>
        <begin position="618"/>
        <end position="731"/>
    </location>
</feature>
<dbReference type="GO" id="GO:0016020">
    <property type="term" value="C:membrane"/>
    <property type="evidence" value="ECO:0007669"/>
    <property type="project" value="InterPro"/>
</dbReference>
<evidence type="ECO:0000256" key="2">
    <source>
        <dbReference type="ARBA" id="ARBA00022670"/>
    </source>
</evidence>
<dbReference type="PANTHER" id="PTHR43806">
    <property type="entry name" value="PEPTIDASE S8"/>
    <property type="match status" value="1"/>
</dbReference>
<dbReference type="Gene3D" id="2.60.40.1710">
    <property type="entry name" value="Subtilisin-like superfamily"/>
    <property type="match status" value="1"/>
</dbReference>
<feature type="signal peptide" evidence="9">
    <location>
        <begin position="1"/>
        <end position="22"/>
    </location>
</feature>
<feature type="active site" description="Charge relay system" evidence="6 7">
    <location>
        <position position="200"/>
    </location>
</feature>
<gene>
    <name evidence="12" type="ORF">BQ2448_5950</name>
</gene>
<dbReference type="InterPro" id="IPR023827">
    <property type="entry name" value="Peptidase_S8_Asp-AS"/>
</dbReference>
<dbReference type="PRINTS" id="PR00723">
    <property type="entry name" value="SUBTILISIN"/>
</dbReference>
<dbReference type="STRING" id="269621.A0A238F630"/>
<dbReference type="InterPro" id="IPR023828">
    <property type="entry name" value="Peptidase_S8_Ser-AS"/>
</dbReference>
<dbReference type="EMBL" id="FMSP01000001">
    <property type="protein sequence ID" value="SCV67304.1"/>
    <property type="molecule type" value="Genomic_DNA"/>
</dbReference>
<dbReference type="Proteomes" id="UP000198372">
    <property type="component" value="Unassembled WGS sequence"/>
</dbReference>
<evidence type="ECO:0000259" key="11">
    <source>
        <dbReference type="Pfam" id="PF06280"/>
    </source>
</evidence>
<evidence type="ECO:0000256" key="9">
    <source>
        <dbReference type="SAM" id="SignalP"/>
    </source>
</evidence>
<dbReference type="InterPro" id="IPR022398">
    <property type="entry name" value="Peptidase_S8_His-AS"/>
</dbReference>
<dbReference type="InterPro" id="IPR010435">
    <property type="entry name" value="C5a/SBT2-like_Fn3"/>
</dbReference>
<dbReference type="PANTHER" id="PTHR43806:SF66">
    <property type="entry name" value="SERIN ENDOPEPTIDASE"/>
    <property type="match status" value="1"/>
</dbReference>
<feature type="active site" description="Charge relay system" evidence="6 7">
    <location>
        <position position="540"/>
    </location>
</feature>
<dbReference type="PROSITE" id="PS51892">
    <property type="entry name" value="SUBTILASE"/>
    <property type="match status" value="1"/>
</dbReference>